<protein>
    <submittedName>
        <fullName evidence="1">Uncharacterized protein</fullName>
    </submittedName>
</protein>
<comment type="caution">
    <text evidence="1">The sequence shown here is derived from an EMBL/GenBank/DDBJ whole genome shotgun (WGS) entry which is preliminary data.</text>
</comment>
<sequence length="219" mass="22693">MNDADDDTGGHRRTRAAGAALGTLALLGALTATGCSAPGSGTGPAGDRAAGQTADVRWVEGVTPGWMSGHMGVDIPAGAQDARAGYQVTSRFDTGVLTFTLTRSQARAFLAAYPPAGELLEPTAAVTDVRTHDFRHLGVPEPESFQKGLRYGSVCPGADPGPTASPDPLADPYGTSDTGCVSLYAHDYAPDRTRIYLRDHYEPGISPLPTAPPTSSPTR</sequence>
<dbReference type="RefSeq" id="WP_201835937.1">
    <property type="nucleotide sequence ID" value="NZ_JAERRK010000006.1"/>
</dbReference>
<proteinExistence type="predicted"/>
<dbReference type="AlphaFoldDB" id="A0A937EJT7"/>
<reference evidence="1" key="1">
    <citation type="submission" date="2021-01" db="EMBL/GenBank/DDBJ databases">
        <title>WGS of actinomycetes isolated from Thailand.</title>
        <authorList>
            <person name="Thawai C."/>
        </authorList>
    </citation>
    <scope>NUCLEOTIDE SEQUENCE</scope>
    <source>
        <strain evidence="1">RCU-197</strain>
    </source>
</reference>
<dbReference type="EMBL" id="JAERRK010000006">
    <property type="protein sequence ID" value="MBL1083389.1"/>
    <property type="molecule type" value="Genomic_DNA"/>
</dbReference>
<dbReference type="Proteomes" id="UP000661858">
    <property type="component" value="Unassembled WGS sequence"/>
</dbReference>
<accession>A0A937EJT7</accession>
<gene>
    <name evidence="1" type="ORF">JK359_15580</name>
</gene>
<keyword evidence="2" id="KW-1185">Reference proteome</keyword>
<name>A0A937EJT7_9ACTN</name>
<organism evidence="1 2">
    <name type="scientific">Streptomyces actinomycinicus</name>
    <dbReference type="NCBI Taxonomy" id="1695166"/>
    <lineage>
        <taxon>Bacteria</taxon>
        <taxon>Bacillati</taxon>
        <taxon>Actinomycetota</taxon>
        <taxon>Actinomycetes</taxon>
        <taxon>Kitasatosporales</taxon>
        <taxon>Streptomycetaceae</taxon>
        <taxon>Streptomyces</taxon>
    </lineage>
</organism>
<evidence type="ECO:0000313" key="1">
    <source>
        <dbReference type="EMBL" id="MBL1083389.1"/>
    </source>
</evidence>
<evidence type="ECO:0000313" key="2">
    <source>
        <dbReference type="Proteomes" id="UP000661858"/>
    </source>
</evidence>